<feature type="non-terminal residue" evidence="8">
    <location>
        <position position="504"/>
    </location>
</feature>
<dbReference type="PROSITE" id="PS50940">
    <property type="entry name" value="CHIT_BIND_II"/>
    <property type="match status" value="6"/>
</dbReference>
<dbReference type="InterPro" id="IPR036508">
    <property type="entry name" value="Chitin-bd_dom_sf"/>
</dbReference>
<evidence type="ECO:0000256" key="2">
    <source>
        <dbReference type="ARBA" id="ARBA00022729"/>
    </source>
</evidence>
<comment type="caution">
    <text evidence="8">The sequence shown here is derived from an EMBL/GenBank/DDBJ whole genome shotgun (WGS) entry which is preliminary data.</text>
</comment>
<name>A0A836GMV5_9HYME</name>
<feature type="domain" description="Chitin-binding type-2" evidence="7">
    <location>
        <begin position="432"/>
        <end position="495"/>
    </location>
</feature>
<evidence type="ECO:0000313" key="8">
    <source>
        <dbReference type="EMBL" id="KAG5346159.1"/>
    </source>
</evidence>
<dbReference type="InterPro" id="IPR051940">
    <property type="entry name" value="Chitin_bind-dev_reg"/>
</dbReference>
<evidence type="ECO:0000256" key="6">
    <source>
        <dbReference type="SAM" id="SignalP"/>
    </source>
</evidence>
<dbReference type="GO" id="GO:0005576">
    <property type="term" value="C:extracellular region"/>
    <property type="evidence" value="ECO:0007669"/>
    <property type="project" value="InterPro"/>
</dbReference>
<keyword evidence="9" id="KW-1185">Reference proteome</keyword>
<dbReference type="Gene3D" id="2.170.140.10">
    <property type="entry name" value="Chitin binding domain"/>
    <property type="match status" value="6"/>
</dbReference>
<dbReference type="AlphaFoldDB" id="A0A836GMV5"/>
<dbReference type="Proteomes" id="UP000669903">
    <property type="component" value="Unassembled WGS sequence"/>
</dbReference>
<protein>
    <submittedName>
        <fullName evidence="8">PE44 protein</fullName>
    </submittedName>
</protein>
<keyword evidence="3" id="KW-0677">Repeat</keyword>
<feature type="chain" id="PRO_5032908688" evidence="6">
    <location>
        <begin position="25"/>
        <end position="504"/>
    </location>
</feature>
<dbReference type="PANTHER" id="PTHR23301">
    <property type="entry name" value="CHITIN BINDING PERITROPHIN-A"/>
    <property type="match status" value="1"/>
</dbReference>
<keyword evidence="1" id="KW-0147">Chitin-binding</keyword>
<keyword evidence="5" id="KW-0325">Glycoprotein</keyword>
<feature type="domain" description="Chitin-binding type-2" evidence="7">
    <location>
        <begin position="94"/>
        <end position="153"/>
    </location>
</feature>
<evidence type="ECO:0000256" key="4">
    <source>
        <dbReference type="ARBA" id="ARBA00023157"/>
    </source>
</evidence>
<evidence type="ECO:0000313" key="9">
    <source>
        <dbReference type="Proteomes" id="UP000669903"/>
    </source>
</evidence>
<gene>
    <name evidence="8" type="primary">Pe44</name>
    <name evidence="8" type="ORF">G6Z76_0003845</name>
</gene>
<dbReference type="SMART" id="SM00494">
    <property type="entry name" value="ChtBD2"/>
    <property type="match status" value="6"/>
</dbReference>
<dbReference type="PANTHER" id="PTHR23301:SF110">
    <property type="entry name" value="LD43683P-RELATED"/>
    <property type="match status" value="1"/>
</dbReference>
<sequence>MLEVGKHVLLRGLLPLVILATLSGAQFRCPEPKGFYPDPEQCDLYYACVDGQPEEKLCKDGLVFRDDNPKKELCDIPANVPCGDRTVLQEPQPSKGCPRANGIFSHEDPTACDRFVNCIDGVVQVVPCPPGLIYEPKMSSCVWPADATRLCENAKRDVLDDGFVCPDGDVAGPSGRILPHPTYPHPEDCAKFYICKNGVVPQKGQCEPGTVYNEDSFRCTEPESVQGCHGEGSEGSRRDRSEVYRGRHLKCAPIVNFAVRDSSQAELSAGKMSYSRSVTLLLLLAILARAQGATLLHDAPPCPDPYGIHAYAHPEDCGAFFLCTNGTLTFEYCENGLLFDGHGAVHNHCNYNWAVDCGHRKADYTPISSPGCEYQFGVYPESDSCSTTYIKCVHGDPLQAHCDPGLVYNAKTHTCVWPDELIPFCNPEAIVGFKCPHKLPPNSPAAKFWPYPRFPVPSDCGRLITCVDGHPRLLTCGDGKLFDSVSLTCLDPDEVPHWFVHFTF</sequence>
<organism evidence="8 9">
    <name type="scientific">Acromyrmex charruanus</name>
    <dbReference type="NCBI Taxonomy" id="2715315"/>
    <lineage>
        <taxon>Eukaryota</taxon>
        <taxon>Metazoa</taxon>
        <taxon>Ecdysozoa</taxon>
        <taxon>Arthropoda</taxon>
        <taxon>Hexapoda</taxon>
        <taxon>Insecta</taxon>
        <taxon>Pterygota</taxon>
        <taxon>Neoptera</taxon>
        <taxon>Endopterygota</taxon>
        <taxon>Hymenoptera</taxon>
        <taxon>Apocrita</taxon>
        <taxon>Aculeata</taxon>
        <taxon>Formicoidea</taxon>
        <taxon>Formicidae</taxon>
        <taxon>Myrmicinae</taxon>
        <taxon>Acromyrmex</taxon>
    </lineage>
</organism>
<feature type="domain" description="Chitin-binding type-2" evidence="7">
    <location>
        <begin position="26"/>
        <end position="84"/>
    </location>
</feature>
<dbReference type="InterPro" id="IPR002557">
    <property type="entry name" value="Chitin-bd_dom"/>
</dbReference>
<evidence type="ECO:0000256" key="1">
    <source>
        <dbReference type="ARBA" id="ARBA00022669"/>
    </source>
</evidence>
<evidence type="ECO:0000256" key="3">
    <source>
        <dbReference type="ARBA" id="ARBA00022737"/>
    </source>
</evidence>
<reference evidence="8" key="1">
    <citation type="submission" date="2020-03" db="EMBL/GenBank/DDBJ databases">
        <title>Relaxed selection underlies rapid genomic changes in the transitions from sociality to social parasitism in ants.</title>
        <authorList>
            <person name="Bi X."/>
        </authorList>
    </citation>
    <scope>NUCLEOTIDE SEQUENCE</scope>
    <source>
        <strain evidence="8">BGI-DK2014a</strain>
        <tissue evidence="8">Whole body</tissue>
    </source>
</reference>
<dbReference type="GO" id="GO:0008061">
    <property type="term" value="F:chitin binding"/>
    <property type="evidence" value="ECO:0007669"/>
    <property type="project" value="UniProtKB-KW"/>
</dbReference>
<dbReference type="Pfam" id="PF01607">
    <property type="entry name" value="CBM_14"/>
    <property type="match status" value="6"/>
</dbReference>
<feature type="domain" description="Chitin-binding type-2" evidence="7">
    <location>
        <begin position="299"/>
        <end position="359"/>
    </location>
</feature>
<feature type="signal peptide" evidence="6">
    <location>
        <begin position="1"/>
        <end position="24"/>
    </location>
</feature>
<feature type="non-terminal residue" evidence="8">
    <location>
        <position position="1"/>
    </location>
</feature>
<accession>A0A836GMV5</accession>
<keyword evidence="4" id="KW-1015">Disulfide bond</keyword>
<feature type="domain" description="Chitin-binding type-2" evidence="7">
    <location>
        <begin position="162"/>
        <end position="230"/>
    </location>
</feature>
<evidence type="ECO:0000259" key="7">
    <source>
        <dbReference type="PROSITE" id="PS50940"/>
    </source>
</evidence>
<dbReference type="EMBL" id="JAANIC010001734">
    <property type="protein sequence ID" value="KAG5346159.1"/>
    <property type="molecule type" value="Genomic_DNA"/>
</dbReference>
<keyword evidence="2 6" id="KW-0732">Signal</keyword>
<dbReference type="SUPFAM" id="SSF57625">
    <property type="entry name" value="Invertebrate chitin-binding proteins"/>
    <property type="match status" value="6"/>
</dbReference>
<evidence type="ECO:0000256" key="5">
    <source>
        <dbReference type="ARBA" id="ARBA00023180"/>
    </source>
</evidence>
<feature type="domain" description="Chitin-binding type-2" evidence="7">
    <location>
        <begin position="369"/>
        <end position="427"/>
    </location>
</feature>
<proteinExistence type="predicted"/>